<evidence type="ECO:0000313" key="2">
    <source>
        <dbReference type="EMBL" id="JAH23389.1"/>
    </source>
</evidence>
<organism evidence="2">
    <name type="scientific">Anguilla anguilla</name>
    <name type="common">European freshwater eel</name>
    <name type="synonym">Muraena anguilla</name>
    <dbReference type="NCBI Taxonomy" id="7936"/>
    <lineage>
        <taxon>Eukaryota</taxon>
        <taxon>Metazoa</taxon>
        <taxon>Chordata</taxon>
        <taxon>Craniata</taxon>
        <taxon>Vertebrata</taxon>
        <taxon>Euteleostomi</taxon>
        <taxon>Actinopterygii</taxon>
        <taxon>Neopterygii</taxon>
        <taxon>Teleostei</taxon>
        <taxon>Anguilliformes</taxon>
        <taxon>Anguillidae</taxon>
        <taxon>Anguilla</taxon>
    </lineage>
</organism>
<reference evidence="2" key="1">
    <citation type="submission" date="2014-11" db="EMBL/GenBank/DDBJ databases">
        <authorList>
            <person name="Amaro Gonzalez C."/>
        </authorList>
    </citation>
    <scope>NUCLEOTIDE SEQUENCE</scope>
</reference>
<dbReference type="AlphaFoldDB" id="A0A0E9R2Q2"/>
<sequence length="43" mass="4819">MLTLRNLLSIAVSLLNSFLAVKMDNAKTRNYKIDTTSPVCTFN</sequence>
<name>A0A0E9R2Q2_ANGAN</name>
<feature type="signal peptide" evidence="1">
    <location>
        <begin position="1"/>
        <end position="20"/>
    </location>
</feature>
<proteinExistence type="predicted"/>
<feature type="chain" id="PRO_5002431459" evidence="1">
    <location>
        <begin position="21"/>
        <end position="43"/>
    </location>
</feature>
<accession>A0A0E9R2Q2</accession>
<keyword evidence="1" id="KW-0732">Signal</keyword>
<reference evidence="2" key="2">
    <citation type="journal article" date="2015" name="Fish Shellfish Immunol.">
        <title>Early steps in the European eel (Anguilla anguilla)-Vibrio vulnificus interaction in the gills: Role of the RtxA13 toxin.</title>
        <authorList>
            <person name="Callol A."/>
            <person name="Pajuelo D."/>
            <person name="Ebbesson L."/>
            <person name="Teles M."/>
            <person name="MacKenzie S."/>
            <person name="Amaro C."/>
        </authorList>
    </citation>
    <scope>NUCLEOTIDE SEQUENCE</scope>
</reference>
<evidence type="ECO:0000256" key="1">
    <source>
        <dbReference type="SAM" id="SignalP"/>
    </source>
</evidence>
<dbReference type="EMBL" id="GBXM01085188">
    <property type="protein sequence ID" value="JAH23389.1"/>
    <property type="molecule type" value="Transcribed_RNA"/>
</dbReference>
<protein>
    <submittedName>
        <fullName evidence="2">Uncharacterized protein</fullName>
    </submittedName>
</protein>